<dbReference type="Proteomes" id="UP001066276">
    <property type="component" value="Chromosome 3_1"/>
</dbReference>
<feature type="compositionally biased region" description="Pro residues" evidence="1">
    <location>
        <begin position="76"/>
        <end position="97"/>
    </location>
</feature>
<dbReference type="EMBL" id="JANPWB010000005">
    <property type="protein sequence ID" value="KAJ1185834.1"/>
    <property type="molecule type" value="Genomic_DNA"/>
</dbReference>
<organism evidence="2 3">
    <name type="scientific">Pleurodeles waltl</name>
    <name type="common">Iberian ribbed newt</name>
    <dbReference type="NCBI Taxonomy" id="8319"/>
    <lineage>
        <taxon>Eukaryota</taxon>
        <taxon>Metazoa</taxon>
        <taxon>Chordata</taxon>
        <taxon>Craniata</taxon>
        <taxon>Vertebrata</taxon>
        <taxon>Euteleostomi</taxon>
        <taxon>Amphibia</taxon>
        <taxon>Batrachia</taxon>
        <taxon>Caudata</taxon>
        <taxon>Salamandroidea</taxon>
        <taxon>Salamandridae</taxon>
        <taxon>Pleurodelinae</taxon>
        <taxon>Pleurodeles</taxon>
    </lineage>
</organism>
<comment type="caution">
    <text evidence="2">The sequence shown here is derived from an EMBL/GenBank/DDBJ whole genome shotgun (WGS) entry which is preliminary data.</text>
</comment>
<evidence type="ECO:0000313" key="2">
    <source>
        <dbReference type="EMBL" id="KAJ1185834.1"/>
    </source>
</evidence>
<reference evidence="2" key="1">
    <citation type="journal article" date="2022" name="bioRxiv">
        <title>Sequencing and chromosome-scale assembly of the giantPleurodeles waltlgenome.</title>
        <authorList>
            <person name="Brown T."/>
            <person name="Elewa A."/>
            <person name="Iarovenko S."/>
            <person name="Subramanian E."/>
            <person name="Araus A.J."/>
            <person name="Petzold A."/>
            <person name="Susuki M."/>
            <person name="Suzuki K.-i.T."/>
            <person name="Hayashi T."/>
            <person name="Toyoda A."/>
            <person name="Oliveira C."/>
            <person name="Osipova E."/>
            <person name="Leigh N.D."/>
            <person name="Simon A."/>
            <person name="Yun M.H."/>
        </authorList>
    </citation>
    <scope>NUCLEOTIDE SEQUENCE</scope>
    <source>
        <strain evidence="2">20211129_DDA</strain>
        <tissue evidence="2">Liver</tissue>
    </source>
</reference>
<keyword evidence="3" id="KW-1185">Reference proteome</keyword>
<sequence length="187" mass="19855">MGKRRFRPPLIRRPPQRLVHQHSLPYLIPRPHPQSLPPTPPVLNAGTTASPGLGLEGVLADIRKSLAALVPTAQPGAPPTPLPGVVVPAPPGPPPMRFPEQQAQDQDPSRLALLEVSKLLASINAPAINTPPPTTPWGSSDSWQNTLTDLKHQVDALAAAHASNPLQASVNSLSVARHRAPFSLHPP</sequence>
<feature type="region of interest" description="Disordered" evidence="1">
    <location>
        <begin position="27"/>
        <end position="49"/>
    </location>
</feature>
<feature type="region of interest" description="Disordered" evidence="1">
    <location>
        <begin position="74"/>
        <end position="108"/>
    </location>
</feature>
<proteinExistence type="predicted"/>
<dbReference type="AlphaFoldDB" id="A0AAV7UBQ7"/>
<evidence type="ECO:0000256" key="1">
    <source>
        <dbReference type="SAM" id="MobiDB-lite"/>
    </source>
</evidence>
<accession>A0AAV7UBQ7</accession>
<name>A0AAV7UBQ7_PLEWA</name>
<evidence type="ECO:0000313" key="3">
    <source>
        <dbReference type="Proteomes" id="UP001066276"/>
    </source>
</evidence>
<protein>
    <submittedName>
        <fullName evidence="2">Uncharacterized protein</fullName>
    </submittedName>
</protein>
<gene>
    <name evidence="2" type="ORF">NDU88_002621</name>
</gene>
<feature type="compositionally biased region" description="Pro residues" evidence="1">
    <location>
        <begin position="28"/>
        <end position="41"/>
    </location>
</feature>